<feature type="compositionally biased region" description="Polar residues" evidence="12">
    <location>
        <begin position="1298"/>
        <end position="1317"/>
    </location>
</feature>
<feature type="transmembrane region" description="Helical" evidence="13">
    <location>
        <begin position="353"/>
        <end position="374"/>
    </location>
</feature>
<feature type="domain" description="Calcium-activated potassium channel BK alpha subunit" evidence="14">
    <location>
        <begin position="535"/>
        <end position="621"/>
    </location>
</feature>
<keyword evidence="5" id="KW-0631">Potassium channel</keyword>
<dbReference type="PANTHER" id="PTHR10027:SF10">
    <property type="entry name" value="SLOWPOKE 2, ISOFORM D"/>
    <property type="match status" value="1"/>
</dbReference>
<evidence type="ECO:0000256" key="13">
    <source>
        <dbReference type="SAM" id="Phobius"/>
    </source>
</evidence>
<keyword evidence="4 13" id="KW-0812">Transmembrane</keyword>
<reference evidence="17" key="1">
    <citation type="journal article" date="2020" name="Fungal Divers.">
        <title>Resolving the Mortierellaceae phylogeny through synthesis of multi-gene phylogenetics and phylogenomics.</title>
        <authorList>
            <person name="Vandepol N."/>
            <person name="Liber J."/>
            <person name="Desiro A."/>
            <person name="Na H."/>
            <person name="Kennedy M."/>
            <person name="Barry K."/>
            <person name="Grigoriev I.V."/>
            <person name="Miller A.N."/>
            <person name="O'Donnell K."/>
            <person name="Stajich J.E."/>
            <person name="Bonito G."/>
        </authorList>
    </citation>
    <scope>NUCLEOTIDE SEQUENCE</scope>
    <source>
        <strain evidence="17">BC1065</strain>
    </source>
</reference>
<accession>A0A9P6QHB4</accession>
<feature type="transmembrane region" description="Helical" evidence="13">
    <location>
        <begin position="223"/>
        <end position="246"/>
    </location>
</feature>
<keyword evidence="2" id="KW-0813">Transport</keyword>
<organism evidence="17 18">
    <name type="scientific">Actinomortierella ambigua</name>
    <dbReference type="NCBI Taxonomy" id="1343610"/>
    <lineage>
        <taxon>Eukaryota</taxon>
        <taxon>Fungi</taxon>
        <taxon>Fungi incertae sedis</taxon>
        <taxon>Mucoromycota</taxon>
        <taxon>Mortierellomycotina</taxon>
        <taxon>Mortierellomycetes</taxon>
        <taxon>Mortierellales</taxon>
        <taxon>Mortierellaceae</taxon>
        <taxon>Actinomortierella</taxon>
    </lineage>
</organism>
<keyword evidence="18" id="KW-1185">Reference proteome</keyword>
<feature type="transmembrane region" description="Helical" evidence="13">
    <location>
        <begin position="291"/>
        <end position="311"/>
    </location>
</feature>
<evidence type="ECO:0000259" key="16">
    <source>
        <dbReference type="Pfam" id="PF22614"/>
    </source>
</evidence>
<keyword evidence="10" id="KW-0407">Ion channel</keyword>
<evidence type="ECO:0000256" key="12">
    <source>
        <dbReference type="SAM" id="MobiDB-lite"/>
    </source>
</evidence>
<proteinExistence type="predicted"/>
<evidence type="ECO:0000259" key="14">
    <source>
        <dbReference type="Pfam" id="PF03493"/>
    </source>
</evidence>
<feature type="compositionally biased region" description="Low complexity" evidence="12">
    <location>
        <begin position="1"/>
        <end position="23"/>
    </location>
</feature>
<dbReference type="InterPro" id="IPR047871">
    <property type="entry name" value="K_chnl_Slo-like"/>
</dbReference>
<name>A0A9P6QHB4_9FUNG</name>
<feature type="region of interest" description="Disordered" evidence="12">
    <location>
        <begin position="1"/>
        <end position="32"/>
    </location>
</feature>
<feature type="domain" description="RCK N-terminal" evidence="16">
    <location>
        <begin position="399"/>
        <end position="517"/>
    </location>
</feature>
<evidence type="ECO:0000256" key="8">
    <source>
        <dbReference type="ARBA" id="ARBA00023065"/>
    </source>
</evidence>
<keyword evidence="8" id="KW-0406">Ion transport</keyword>
<keyword evidence="7 13" id="KW-1133">Transmembrane helix</keyword>
<feature type="compositionally biased region" description="Gly residues" evidence="12">
    <location>
        <begin position="1006"/>
        <end position="1015"/>
    </location>
</feature>
<gene>
    <name evidence="17" type="ORF">DFQ27_007986</name>
</gene>
<dbReference type="Pfam" id="PF07885">
    <property type="entry name" value="Ion_trans_2"/>
    <property type="match status" value="1"/>
</dbReference>
<dbReference type="InterPro" id="IPR003929">
    <property type="entry name" value="K_chnl_BK_asu"/>
</dbReference>
<dbReference type="OrthoDB" id="297496at2759"/>
<dbReference type="PANTHER" id="PTHR10027">
    <property type="entry name" value="CALCIUM-ACTIVATED POTASSIUM CHANNEL ALPHA CHAIN"/>
    <property type="match status" value="1"/>
</dbReference>
<evidence type="ECO:0000256" key="7">
    <source>
        <dbReference type="ARBA" id="ARBA00022989"/>
    </source>
</evidence>
<comment type="caution">
    <text evidence="17">The sequence shown here is derived from an EMBL/GenBank/DDBJ whole genome shotgun (WGS) entry which is preliminary data.</text>
</comment>
<evidence type="ECO:0000256" key="5">
    <source>
        <dbReference type="ARBA" id="ARBA00022826"/>
    </source>
</evidence>
<feature type="domain" description="RCK N-terminal" evidence="16">
    <location>
        <begin position="1181"/>
        <end position="1243"/>
    </location>
</feature>
<evidence type="ECO:0000256" key="10">
    <source>
        <dbReference type="ARBA" id="ARBA00023303"/>
    </source>
</evidence>
<dbReference type="Proteomes" id="UP000807716">
    <property type="component" value="Unassembled WGS sequence"/>
</dbReference>
<dbReference type="SUPFAM" id="SSF81324">
    <property type="entry name" value="Voltage-gated potassium channels"/>
    <property type="match status" value="1"/>
</dbReference>
<keyword evidence="3" id="KW-0633">Potassium transport</keyword>
<feature type="transmembrane region" description="Helical" evidence="13">
    <location>
        <begin position="194"/>
        <end position="216"/>
    </location>
</feature>
<dbReference type="GO" id="GO:0016020">
    <property type="term" value="C:membrane"/>
    <property type="evidence" value="ECO:0007669"/>
    <property type="project" value="UniProtKB-SubCell"/>
</dbReference>
<dbReference type="EMBL" id="JAAAJB010000065">
    <property type="protein sequence ID" value="KAG0267909.1"/>
    <property type="molecule type" value="Genomic_DNA"/>
</dbReference>
<dbReference type="GO" id="GO:0005267">
    <property type="term" value="F:potassium channel activity"/>
    <property type="evidence" value="ECO:0007669"/>
    <property type="project" value="UniProtKB-KW"/>
</dbReference>
<evidence type="ECO:0000256" key="3">
    <source>
        <dbReference type="ARBA" id="ARBA00022538"/>
    </source>
</evidence>
<feature type="region of interest" description="Disordered" evidence="12">
    <location>
        <begin position="1293"/>
        <end position="1323"/>
    </location>
</feature>
<evidence type="ECO:0008006" key="19">
    <source>
        <dbReference type="Google" id="ProtNLM"/>
    </source>
</evidence>
<feature type="transmembrane region" description="Helical" evidence="13">
    <location>
        <begin position="144"/>
        <end position="164"/>
    </location>
</feature>
<comment type="subcellular location">
    <subcellularLocation>
        <location evidence="1">Membrane</location>
        <topology evidence="1">Multi-pass membrane protein</topology>
    </subcellularLocation>
</comment>
<evidence type="ECO:0000256" key="2">
    <source>
        <dbReference type="ARBA" id="ARBA00022448"/>
    </source>
</evidence>
<dbReference type="InterPro" id="IPR003148">
    <property type="entry name" value="RCK_N"/>
</dbReference>
<evidence type="ECO:0000313" key="17">
    <source>
        <dbReference type="EMBL" id="KAG0267909.1"/>
    </source>
</evidence>
<protein>
    <recommendedName>
        <fullName evidence="19">Calcium-activated potassium channel BK alpha subunit domain-containing protein</fullName>
    </recommendedName>
</protein>
<dbReference type="Pfam" id="PF03493">
    <property type="entry name" value="BK_channel_a"/>
    <property type="match status" value="1"/>
</dbReference>
<evidence type="ECO:0000259" key="15">
    <source>
        <dbReference type="Pfam" id="PF07885"/>
    </source>
</evidence>
<evidence type="ECO:0000256" key="1">
    <source>
        <dbReference type="ARBA" id="ARBA00004141"/>
    </source>
</evidence>
<dbReference type="InterPro" id="IPR013099">
    <property type="entry name" value="K_chnl_dom"/>
</dbReference>
<evidence type="ECO:0000256" key="9">
    <source>
        <dbReference type="ARBA" id="ARBA00023136"/>
    </source>
</evidence>
<evidence type="ECO:0000256" key="4">
    <source>
        <dbReference type="ARBA" id="ARBA00022692"/>
    </source>
</evidence>
<dbReference type="Gene3D" id="1.10.287.70">
    <property type="match status" value="1"/>
</dbReference>
<comment type="catalytic activity">
    <reaction evidence="11">
        <text>K(+)(in) = K(+)(out)</text>
        <dbReference type="Rhea" id="RHEA:29463"/>
        <dbReference type="ChEBI" id="CHEBI:29103"/>
    </reaction>
</comment>
<feature type="region of interest" description="Disordered" evidence="12">
    <location>
        <begin position="995"/>
        <end position="1021"/>
    </location>
</feature>
<feature type="domain" description="Potassium channel" evidence="15">
    <location>
        <begin position="299"/>
        <end position="376"/>
    </location>
</feature>
<evidence type="ECO:0000313" key="18">
    <source>
        <dbReference type="Proteomes" id="UP000807716"/>
    </source>
</evidence>
<sequence>MSTTTTSSSTNATTIAATPEATTSSLHGSAVDRSNSHATLSWKKRIQEHVSPHRRASHGFIWESLDENMNDVQEAKNVRRKGANRFFVRYHETSYNTLRETFRLQNSERRKSDITNLLGHLRLVLDYDLLSSKLMAFLNSRARVIVFIMTDLVVDVLFCILYLAEVQYWVNFLLDGDTTSYPDPNWLFVPRPHLIWAFALAMSTWNIMSAVIRFIFADNKLRFIFSIQTLLDAVTAVPFLVATAFLPGGQYLYVPYFLRSWSAISRLQRALSIGVEIGISDKPFDPVKAKLIGLLAYLVAILYNATCAFMYCEMTFVPGATTLSILDAFYYILITGSTVGYGDITPKSYASKVVIMVFIIVALAILPGLIAGTIDTIKSSRAGGGSYSQSWGRSGNRKPYLVLIGNFQNARRVHDMLNGFFNKEFSDGDVRIVFLSRDKPSRDVKTLLGLPTYMNKATMLVGNGLDEADLKRCQVRDSKGVFIIPAEQYSSERETEDTITTLLSWSVHLHAPQTPIYSYNLLPETESYQSGIVEQSVCIPDIKQLLLAYNCRHQATGTLILNLLLPSEPAESYEYGWQAQYGDSSGNEIYMAEVPAVFVGWTFAQTASLIFQDFQSILIGVDIYLSQDVLNGTRGTFAQDTRPLQTTLRRSSIAGVTFRNRWGSASFNPSNNGIPSSSSSSSASPGYGLDGKNDFDISMLNNASGTDKQYHLTLNPGNSYRLGSKDRLIFIAQSPNDIAAICRFTVGQYEQLIRDERGFYQETSRNFSRAMEKHIEIHAARANARAAARQRAETKAAIRASKRRARDEMMAASPVAKGADLLSRSCAPGCTATSSYAPCRETAISVVEEDPTEEWSAACPQDAVEAARSEADTESAALCGLVVESEESCDDSDGEDHVHQDSEKQEALLAQPKDCPVDESVMMQTLFGSQCGEGGLVSAFERNAVAAAAMMEDGSSTPSLGSPMEELDQNLSLASAVNETQTQEKTSGATLRATSLDTDGHDYHAGGAGTNGRGRGSQKSKISLVSTSSVNSAASLPMQTRSGRVGGGSTTGARRPKMYRKIHESFRTLDETTYIGQAPVARSETRDLPLYHLLIDPPKSIHSRLKKDLTRLKNHVLVCSPPGEDLYRFIATLRLAPIGSEDLKTIVVLTNGPLDEGGNDGDDGSPSAAANGSGTKIHGNAILAFPRVYWIIGNCRQRRDLVRAGLLGANRIVVMSHAKECDGSQDEFADSVAIMANHMIHQTLYERGLLGRQSIVVELKESTNIRFLRMRPDLTELFAFKKRLSPPRAVCVPELRPPSSSSPHSQDGTRLSSTRGATTAMPVGLGRDAPTELGLDAAASSAKPYALGQGSGLRSSQVVMSPIYASGQVLVGSLLDNVLFQSYTKKHIIDLIKLCCGVRFKQASEMDQLLGVDCSHVCLVNTPTQFVGKAFLKLFQELALVHGVIPLGLFRAPDQQLGNVLPFVFTNPLPGILLRPGDQIYVLRP</sequence>
<keyword evidence="9 13" id="KW-0472">Membrane</keyword>
<keyword evidence="6" id="KW-0630">Potassium</keyword>
<evidence type="ECO:0000256" key="11">
    <source>
        <dbReference type="ARBA" id="ARBA00034430"/>
    </source>
</evidence>
<evidence type="ECO:0000256" key="6">
    <source>
        <dbReference type="ARBA" id="ARBA00022958"/>
    </source>
</evidence>
<dbReference type="Pfam" id="PF22614">
    <property type="entry name" value="Slo-like_RCK"/>
    <property type="match status" value="2"/>
</dbReference>